<dbReference type="PANTHER" id="PTHR43756">
    <property type="entry name" value="CHOLINE MONOOXYGENASE, CHLOROPLASTIC"/>
    <property type="match status" value="1"/>
</dbReference>
<evidence type="ECO:0000259" key="7">
    <source>
        <dbReference type="PROSITE" id="PS51296"/>
    </source>
</evidence>
<dbReference type="InterPro" id="IPR001663">
    <property type="entry name" value="Rng_hydr_dOase-A"/>
</dbReference>
<evidence type="ECO:0000256" key="3">
    <source>
        <dbReference type="ARBA" id="ARBA00022723"/>
    </source>
</evidence>
<organism evidence="8 9">
    <name type="scientific">Pontivivens insulae</name>
    <dbReference type="NCBI Taxonomy" id="1639689"/>
    <lineage>
        <taxon>Bacteria</taxon>
        <taxon>Pseudomonadati</taxon>
        <taxon>Pseudomonadota</taxon>
        <taxon>Alphaproteobacteria</taxon>
        <taxon>Rhodobacterales</taxon>
        <taxon>Paracoccaceae</taxon>
        <taxon>Pontivivens</taxon>
    </lineage>
</organism>
<dbReference type="PROSITE" id="PS51296">
    <property type="entry name" value="RIESKE"/>
    <property type="match status" value="1"/>
</dbReference>
<keyword evidence="9" id="KW-1185">Reference proteome</keyword>
<keyword evidence="5" id="KW-0408">Iron</keyword>
<feature type="domain" description="Rieske" evidence="7">
    <location>
        <begin position="47"/>
        <end position="160"/>
    </location>
</feature>
<dbReference type="Pfam" id="PF00848">
    <property type="entry name" value="Ring_hydroxyl_A"/>
    <property type="match status" value="1"/>
</dbReference>
<evidence type="ECO:0000313" key="9">
    <source>
        <dbReference type="Proteomes" id="UP000244932"/>
    </source>
</evidence>
<dbReference type="SUPFAM" id="SSF55961">
    <property type="entry name" value="Bet v1-like"/>
    <property type="match status" value="1"/>
</dbReference>
<dbReference type="Proteomes" id="UP000244932">
    <property type="component" value="Unassembled WGS sequence"/>
</dbReference>
<evidence type="ECO:0000256" key="1">
    <source>
        <dbReference type="ARBA" id="ARBA00001962"/>
    </source>
</evidence>
<dbReference type="EMBL" id="OMKW01000002">
    <property type="protein sequence ID" value="SPF29282.1"/>
    <property type="molecule type" value="Genomic_DNA"/>
</dbReference>
<dbReference type="GO" id="GO:0034785">
    <property type="term" value="F:salicylate 5-hydroxylase (NADH) activity"/>
    <property type="evidence" value="ECO:0007669"/>
    <property type="project" value="UniProtKB-EC"/>
</dbReference>
<dbReference type="InterPro" id="IPR036922">
    <property type="entry name" value="Rieske_2Fe-2S_sf"/>
</dbReference>
<reference evidence="8 9" key="1">
    <citation type="submission" date="2018-03" db="EMBL/GenBank/DDBJ databases">
        <authorList>
            <person name="Keele B.F."/>
        </authorList>
    </citation>
    <scope>NUCLEOTIDE SEQUENCE [LARGE SCALE GENOMIC DNA]</scope>
    <source>
        <strain evidence="8 9">CeCT 8812</strain>
    </source>
</reference>
<evidence type="ECO:0000256" key="4">
    <source>
        <dbReference type="ARBA" id="ARBA00023002"/>
    </source>
</evidence>
<sequence>MLDLASLAADLAAVRQPVAQAHGLPSALYTSEDALDLERRHIFHGGWACIGFGKDVPNPGDAKPITFLGAPLLLVRDKDGALNVFENVCRHRGMILVEEARNFGGVIRCPYHSWCYSLDGRLRATPHVGGPGINTHEAVDPATTGLTPVRTGIWMDMVFVNVSGNAAAFDDWIAPLRARWSDFEGRTIHHGGPASSFTLEVNCNWKLAIENYCESYHLPWVHPGLNSYSRLEDHYHIEHPGEFSGQGTLVYNPQLSQNKAFPDFDELPEKWDKAAEYVSLFPNVMVGIHRDHFFAILLEPVAHNRTIEHVELYYTSAEAATGEAFAALRASNAKMWKEVFVEDIFVVEGMQKGRHAPKFDGGVFSSVMDSPTHLFHDWVAARLGA</sequence>
<dbReference type="GO" id="GO:0005506">
    <property type="term" value="F:iron ion binding"/>
    <property type="evidence" value="ECO:0007669"/>
    <property type="project" value="InterPro"/>
</dbReference>
<protein>
    <submittedName>
        <fullName evidence="8">Salicylate 5-hydroxylase, large oxygenase component</fullName>
        <ecNumber evidence="8">1.14.13.172</ecNumber>
    </submittedName>
</protein>
<keyword evidence="2" id="KW-0001">2Fe-2S</keyword>
<keyword evidence="6" id="KW-0411">Iron-sulfur</keyword>
<evidence type="ECO:0000256" key="5">
    <source>
        <dbReference type="ARBA" id="ARBA00023004"/>
    </source>
</evidence>
<dbReference type="OrthoDB" id="7456916at2"/>
<dbReference type="Pfam" id="PF00355">
    <property type="entry name" value="Rieske"/>
    <property type="match status" value="1"/>
</dbReference>
<comment type="cofactor">
    <cofactor evidence="1">
        <name>Fe cation</name>
        <dbReference type="ChEBI" id="CHEBI:24875"/>
    </cofactor>
</comment>
<keyword evidence="3" id="KW-0479">Metal-binding</keyword>
<name>A0A2R8AAM7_9RHOB</name>
<evidence type="ECO:0000256" key="2">
    <source>
        <dbReference type="ARBA" id="ARBA00022714"/>
    </source>
</evidence>
<gene>
    <name evidence="8" type="primary">nagG</name>
    <name evidence="8" type="ORF">POI8812_01590</name>
</gene>
<dbReference type="Gene3D" id="3.90.380.10">
    <property type="entry name" value="Naphthalene 1,2-dioxygenase Alpha Subunit, Chain A, domain 1"/>
    <property type="match status" value="2"/>
</dbReference>
<dbReference type="SUPFAM" id="SSF50022">
    <property type="entry name" value="ISP domain"/>
    <property type="match status" value="1"/>
</dbReference>
<evidence type="ECO:0000313" key="8">
    <source>
        <dbReference type="EMBL" id="SPF29282.1"/>
    </source>
</evidence>
<proteinExistence type="predicted"/>
<accession>A0A2R8AAM7</accession>
<dbReference type="RefSeq" id="WP_108781993.1">
    <property type="nucleotide sequence ID" value="NZ_OMKW01000002.1"/>
</dbReference>
<evidence type="ECO:0000256" key="6">
    <source>
        <dbReference type="ARBA" id="ARBA00023014"/>
    </source>
</evidence>
<dbReference type="Gene3D" id="2.102.10.10">
    <property type="entry name" value="Rieske [2Fe-2S] iron-sulphur domain"/>
    <property type="match status" value="1"/>
</dbReference>
<dbReference type="CDD" id="cd03469">
    <property type="entry name" value="Rieske_RO_Alpha_N"/>
    <property type="match status" value="1"/>
</dbReference>
<dbReference type="EC" id="1.14.13.172" evidence="8"/>
<dbReference type="InterPro" id="IPR015879">
    <property type="entry name" value="Ring_hydroxy_dOase_asu_C_dom"/>
</dbReference>
<dbReference type="PANTHER" id="PTHR43756:SF5">
    <property type="entry name" value="CHOLINE MONOOXYGENASE, CHLOROPLASTIC"/>
    <property type="match status" value="1"/>
</dbReference>
<keyword evidence="4 8" id="KW-0560">Oxidoreductase</keyword>
<dbReference type="InterPro" id="IPR017941">
    <property type="entry name" value="Rieske_2Fe-2S"/>
</dbReference>
<dbReference type="CDD" id="cd00680">
    <property type="entry name" value="RHO_alpha_C"/>
    <property type="match status" value="1"/>
</dbReference>
<dbReference type="PRINTS" id="PR00090">
    <property type="entry name" value="RNGDIOXGNASE"/>
</dbReference>
<dbReference type="AlphaFoldDB" id="A0A2R8AAM7"/>
<dbReference type="GO" id="GO:0051537">
    <property type="term" value="F:2 iron, 2 sulfur cluster binding"/>
    <property type="evidence" value="ECO:0007669"/>
    <property type="project" value="UniProtKB-KW"/>
</dbReference>